<evidence type="ECO:0000313" key="3">
    <source>
        <dbReference type="Proteomes" id="UP000296049"/>
    </source>
</evidence>
<name>R0LLM6_ANAPL</name>
<reference evidence="3" key="1">
    <citation type="journal article" date="2013" name="Nat. Genet.">
        <title>The duck genome and transcriptome provide insight into an avian influenza virus reservoir species.</title>
        <authorList>
            <person name="Huang Y."/>
            <person name="Li Y."/>
            <person name="Burt D.W."/>
            <person name="Chen H."/>
            <person name="Zhang Y."/>
            <person name="Qian W."/>
            <person name="Kim H."/>
            <person name="Gan S."/>
            <person name="Zhao Y."/>
            <person name="Li J."/>
            <person name="Yi K."/>
            <person name="Feng H."/>
            <person name="Zhu P."/>
            <person name="Li B."/>
            <person name="Liu Q."/>
            <person name="Fairley S."/>
            <person name="Magor K.E."/>
            <person name="Du Z."/>
            <person name="Hu X."/>
            <person name="Goodman L."/>
            <person name="Tafer H."/>
            <person name="Vignal A."/>
            <person name="Lee T."/>
            <person name="Kim K.W."/>
            <person name="Sheng Z."/>
            <person name="An Y."/>
            <person name="Searle S."/>
            <person name="Herrero J."/>
            <person name="Groenen M.A."/>
            <person name="Crooijmans R.P."/>
            <person name="Faraut T."/>
            <person name="Cai Q."/>
            <person name="Webster R.G."/>
            <person name="Aldridge J.R."/>
            <person name="Warren W.C."/>
            <person name="Bartschat S."/>
            <person name="Kehr S."/>
            <person name="Marz M."/>
            <person name="Stadler P.F."/>
            <person name="Smith J."/>
            <person name="Kraus R.H."/>
            <person name="Zhao Y."/>
            <person name="Ren L."/>
            <person name="Fei J."/>
            <person name="Morisson M."/>
            <person name="Kaiser P."/>
            <person name="Griffin D.K."/>
            <person name="Rao M."/>
            <person name="Pitel F."/>
            <person name="Wang J."/>
            <person name="Li N."/>
        </authorList>
    </citation>
    <scope>NUCLEOTIDE SEQUENCE [LARGE SCALE GENOMIC DNA]</scope>
</reference>
<sequence length="217" mass="23653">MGILLNSSIPVSLRCLLDAEDLPELPHAGSLRSAPTARGWGCHSELATPQEGELPILILQNDLLKAKQGGEEGVPPTSPAHHPASLRGINANRCSRCASGPERTANTCPSTPIPTHHVHHNHLKLQHSRTWSSPRPRAPPPSPSCRACHRDGRTSARKKIPPSRLRTPDENTHERSGSPKVSAKRDFAVKTPTHLQLEPTAAALQFRNPSRHPEVQF</sequence>
<keyword evidence="3" id="KW-1185">Reference proteome</keyword>
<organism evidence="2 3">
    <name type="scientific">Anas platyrhynchos</name>
    <name type="common">Mallard</name>
    <name type="synonym">Anas boschas</name>
    <dbReference type="NCBI Taxonomy" id="8839"/>
    <lineage>
        <taxon>Eukaryota</taxon>
        <taxon>Metazoa</taxon>
        <taxon>Chordata</taxon>
        <taxon>Craniata</taxon>
        <taxon>Vertebrata</taxon>
        <taxon>Euteleostomi</taxon>
        <taxon>Archelosauria</taxon>
        <taxon>Archosauria</taxon>
        <taxon>Dinosauria</taxon>
        <taxon>Saurischia</taxon>
        <taxon>Theropoda</taxon>
        <taxon>Coelurosauria</taxon>
        <taxon>Aves</taxon>
        <taxon>Neognathae</taxon>
        <taxon>Galloanserae</taxon>
        <taxon>Anseriformes</taxon>
        <taxon>Anatidae</taxon>
        <taxon>Anatinae</taxon>
        <taxon>Anas</taxon>
    </lineage>
</organism>
<dbReference type="Proteomes" id="UP000296049">
    <property type="component" value="Unassembled WGS sequence"/>
</dbReference>
<evidence type="ECO:0000313" key="2">
    <source>
        <dbReference type="EMBL" id="EOB06599.1"/>
    </source>
</evidence>
<accession>R0LLM6</accession>
<proteinExistence type="predicted"/>
<feature type="compositionally biased region" description="Basic and acidic residues" evidence="1">
    <location>
        <begin position="166"/>
        <end position="188"/>
    </location>
</feature>
<feature type="region of interest" description="Disordered" evidence="1">
    <location>
        <begin position="68"/>
        <end position="87"/>
    </location>
</feature>
<dbReference type="AlphaFoldDB" id="R0LLM6"/>
<evidence type="ECO:0000256" key="1">
    <source>
        <dbReference type="SAM" id="MobiDB-lite"/>
    </source>
</evidence>
<protein>
    <submittedName>
        <fullName evidence="2">Uncharacterized protein</fullName>
    </submittedName>
</protein>
<feature type="compositionally biased region" description="Basic residues" evidence="1">
    <location>
        <begin position="116"/>
        <end position="127"/>
    </location>
</feature>
<dbReference type="EMBL" id="KB742594">
    <property type="protein sequence ID" value="EOB06599.1"/>
    <property type="molecule type" value="Genomic_DNA"/>
</dbReference>
<gene>
    <name evidence="2" type="ORF">Anapl_09386</name>
</gene>
<feature type="region of interest" description="Disordered" evidence="1">
    <location>
        <begin position="98"/>
        <end position="217"/>
    </location>
</feature>